<protein>
    <recommendedName>
        <fullName evidence="2 7">DNA repair protein RecO</fullName>
    </recommendedName>
    <alternativeName>
        <fullName evidence="6 7">Recombination protein O</fullName>
    </alternativeName>
</protein>
<dbReference type="Gene3D" id="2.40.50.140">
    <property type="entry name" value="Nucleic acid-binding proteins"/>
    <property type="match status" value="1"/>
</dbReference>
<comment type="function">
    <text evidence="7">Involved in DNA repair and RecF pathway recombination.</text>
</comment>
<feature type="domain" description="DNA replication/recombination mediator RecO N-terminal" evidence="8">
    <location>
        <begin position="1"/>
        <end position="74"/>
    </location>
</feature>
<sequence length="241" mass="25531">MDFTDTAFVLSARRHGEGDVILSCLTRDHGRHLGLVKGGASRRSRPLLEIGNALAVQWRARLAEQLGYFQVELLAAHAALLLDDADRLAALNAAAAVIDATLPERAPHADIYADFADLVAALAGGAGDWGLAYLRWELRILADLGFGLDLSSCAVTGATDGLAFVSPKTGRAVTAAGAGRYAGRLLPLPQILCDPAAPVQPGDIQQGLRLTGHFLHAHLIDAPGAEKRLTARDRLVERVGR</sequence>
<comment type="caution">
    <text evidence="9">The sequence shown here is derived from an EMBL/GenBank/DDBJ whole genome shotgun (WGS) entry which is preliminary data.</text>
</comment>
<dbReference type="RefSeq" id="WP_133613807.1">
    <property type="nucleotide sequence ID" value="NZ_SNYW01000008.1"/>
</dbReference>
<dbReference type="PANTHER" id="PTHR33991:SF1">
    <property type="entry name" value="DNA REPAIR PROTEIN RECO"/>
    <property type="match status" value="1"/>
</dbReference>
<dbReference type="GO" id="GO:0006310">
    <property type="term" value="P:DNA recombination"/>
    <property type="evidence" value="ECO:0007669"/>
    <property type="project" value="UniProtKB-UniRule"/>
</dbReference>
<gene>
    <name evidence="7" type="primary">recO</name>
    <name evidence="9" type="ORF">A8950_2360</name>
</gene>
<dbReference type="GO" id="GO:0006302">
    <property type="term" value="P:double-strand break repair"/>
    <property type="evidence" value="ECO:0007669"/>
    <property type="project" value="TreeGrafter"/>
</dbReference>
<dbReference type="SUPFAM" id="SSF57863">
    <property type="entry name" value="ArfGap/RecO-like zinc finger"/>
    <property type="match status" value="1"/>
</dbReference>
<dbReference type="EMBL" id="SNYW01000008">
    <property type="protein sequence ID" value="TDQ82537.1"/>
    <property type="molecule type" value="Genomic_DNA"/>
</dbReference>
<dbReference type="OrthoDB" id="9804792at2"/>
<keyword evidence="4 7" id="KW-0233">DNA recombination</keyword>
<dbReference type="InterPro" id="IPR012340">
    <property type="entry name" value="NA-bd_OB-fold"/>
</dbReference>
<evidence type="ECO:0000256" key="7">
    <source>
        <dbReference type="HAMAP-Rule" id="MF_00201"/>
    </source>
</evidence>
<comment type="similarity">
    <text evidence="1 7">Belongs to the RecO family.</text>
</comment>
<keyword evidence="5 7" id="KW-0234">DNA repair</keyword>
<dbReference type="InterPro" id="IPR037278">
    <property type="entry name" value="ARFGAP/RecO"/>
</dbReference>
<evidence type="ECO:0000256" key="6">
    <source>
        <dbReference type="ARBA" id="ARBA00033409"/>
    </source>
</evidence>
<evidence type="ECO:0000313" key="9">
    <source>
        <dbReference type="EMBL" id="TDQ82537.1"/>
    </source>
</evidence>
<keyword evidence="3 7" id="KW-0227">DNA damage</keyword>
<organism evidence="9 10">
    <name type="scientific">Dongia mobilis</name>
    <dbReference type="NCBI Taxonomy" id="578943"/>
    <lineage>
        <taxon>Bacteria</taxon>
        <taxon>Pseudomonadati</taxon>
        <taxon>Pseudomonadota</taxon>
        <taxon>Alphaproteobacteria</taxon>
        <taxon>Rhodospirillales</taxon>
        <taxon>Dongiaceae</taxon>
        <taxon>Dongia</taxon>
    </lineage>
</organism>
<evidence type="ECO:0000313" key="10">
    <source>
        <dbReference type="Proteomes" id="UP000295783"/>
    </source>
</evidence>
<dbReference type="InterPro" id="IPR003717">
    <property type="entry name" value="RecO"/>
</dbReference>
<reference evidence="9 10" key="1">
    <citation type="submission" date="2019-03" db="EMBL/GenBank/DDBJ databases">
        <title>Genomic Encyclopedia of Type Strains, Phase III (KMG-III): the genomes of soil and plant-associated and newly described type strains.</title>
        <authorList>
            <person name="Whitman W."/>
        </authorList>
    </citation>
    <scope>NUCLEOTIDE SEQUENCE [LARGE SCALE GENOMIC DNA]</scope>
    <source>
        <strain evidence="9 10">CGMCC 1.7660</strain>
    </source>
</reference>
<dbReference type="Pfam" id="PF11967">
    <property type="entry name" value="RecO_N"/>
    <property type="match status" value="1"/>
</dbReference>
<dbReference type="Proteomes" id="UP000295783">
    <property type="component" value="Unassembled WGS sequence"/>
</dbReference>
<evidence type="ECO:0000256" key="3">
    <source>
        <dbReference type="ARBA" id="ARBA00022763"/>
    </source>
</evidence>
<keyword evidence="10" id="KW-1185">Reference proteome</keyword>
<evidence type="ECO:0000256" key="2">
    <source>
        <dbReference type="ARBA" id="ARBA00021310"/>
    </source>
</evidence>
<accession>A0A4R6WSE2</accession>
<proteinExistence type="inferred from homology"/>
<evidence type="ECO:0000256" key="4">
    <source>
        <dbReference type="ARBA" id="ARBA00023172"/>
    </source>
</evidence>
<dbReference type="InterPro" id="IPR022572">
    <property type="entry name" value="DNA_rep/recomb_RecO_N"/>
</dbReference>
<dbReference type="Gene3D" id="1.20.1440.120">
    <property type="entry name" value="Recombination protein O, C-terminal domain"/>
    <property type="match status" value="1"/>
</dbReference>
<dbReference type="HAMAP" id="MF_00201">
    <property type="entry name" value="RecO"/>
    <property type="match status" value="1"/>
</dbReference>
<evidence type="ECO:0000256" key="5">
    <source>
        <dbReference type="ARBA" id="ARBA00023204"/>
    </source>
</evidence>
<dbReference type="SUPFAM" id="SSF50249">
    <property type="entry name" value="Nucleic acid-binding proteins"/>
    <property type="match status" value="1"/>
</dbReference>
<dbReference type="NCBIfam" id="TIGR00613">
    <property type="entry name" value="reco"/>
    <property type="match status" value="1"/>
</dbReference>
<name>A0A4R6WSE2_9PROT</name>
<dbReference type="AlphaFoldDB" id="A0A4R6WSE2"/>
<dbReference type="Pfam" id="PF02565">
    <property type="entry name" value="RecO_C"/>
    <property type="match status" value="1"/>
</dbReference>
<dbReference type="InterPro" id="IPR042242">
    <property type="entry name" value="RecO_C"/>
</dbReference>
<evidence type="ECO:0000256" key="1">
    <source>
        <dbReference type="ARBA" id="ARBA00007452"/>
    </source>
</evidence>
<dbReference type="GO" id="GO:0043590">
    <property type="term" value="C:bacterial nucleoid"/>
    <property type="evidence" value="ECO:0007669"/>
    <property type="project" value="TreeGrafter"/>
</dbReference>
<dbReference type="PANTHER" id="PTHR33991">
    <property type="entry name" value="DNA REPAIR PROTEIN RECO"/>
    <property type="match status" value="1"/>
</dbReference>
<evidence type="ECO:0000259" key="8">
    <source>
        <dbReference type="Pfam" id="PF11967"/>
    </source>
</evidence>